<evidence type="ECO:0000313" key="4">
    <source>
        <dbReference type="Proteomes" id="UP001219525"/>
    </source>
</evidence>
<feature type="region of interest" description="Disordered" evidence="1">
    <location>
        <begin position="248"/>
        <end position="372"/>
    </location>
</feature>
<feature type="compositionally biased region" description="Polar residues" evidence="1">
    <location>
        <begin position="154"/>
        <end position="181"/>
    </location>
</feature>
<organism evidence="3 4">
    <name type="scientific">Mycena pura</name>
    <dbReference type="NCBI Taxonomy" id="153505"/>
    <lineage>
        <taxon>Eukaryota</taxon>
        <taxon>Fungi</taxon>
        <taxon>Dikarya</taxon>
        <taxon>Basidiomycota</taxon>
        <taxon>Agaricomycotina</taxon>
        <taxon>Agaricomycetes</taxon>
        <taxon>Agaricomycetidae</taxon>
        <taxon>Agaricales</taxon>
        <taxon>Marasmiineae</taxon>
        <taxon>Mycenaceae</taxon>
        <taxon>Mycena</taxon>
    </lineage>
</organism>
<name>A0AAD6UT46_9AGAR</name>
<proteinExistence type="predicted"/>
<keyword evidence="2" id="KW-0472">Membrane</keyword>
<dbReference type="EMBL" id="JARJCW010000104">
    <property type="protein sequence ID" value="KAJ7193881.1"/>
    <property type="molecule type" value="Genomic_DNA"/>
</dbReference>
<evidence type="ECO:0000256" key="1">
    <source>
        <dbReference type="SAM" id="MobiDB-lite"/>
    </source>
</evidence>
<feature type="compositionally biased region" description="Low complexity" evidence="1">
    <location>
        <begin position="253"/>
        <end position="291"/>
    </location>
</feature>
<keyword evidence="2" id="KW-0812">Transmembrane</keyword>
<feature type="compositionally biased region" description="Polar residues" evidence="1">
    <location>
        <begin position="292"/>
        <end position="303"/>
    </location>
</feature>
<reference evidence="3" key="1">
    <citation type="submission" date="2023-03" db="EMBL/GenBank/DDBJ databases">
        <title>Massive genome expansion in bonnet fungi (Mycena s.s.) driven by repeated elements and novel gene families across ecological guilds.</title>
        <authorList>
            <consortium name="Lawrence Berkeley National Laboratory"/>
            <person name="Harder C.B."/>
            <person name="Miyauchi S."/>
            <person name="Viragh M."/>
            <person name="Kuo A."/>
            <person name="Thoen E."/>
            <person name="Andreopoulos B."/>
            <person name="Lu D."/>
            <person name="Skrede I."/>
            <person name="Drula E."/>
            <person name="Henrissat B."/>
            <person name="Morin E."/>
            <person name="Kohler A."/>
            <person name="Barry K."/>
            <person name="LaButti K."/>
            <person name="Morin E."/>
            <person name="Salamov A."/>
            <person name="Lipzen A."/>
            <person name="Mereny Z."/>
            <person name="Hegedus B."/>
            <person name="Baldrian P."/>
            <person name="Stursova M."/>
            <person name="Weitz H."/>
            <person name="Taylor A."/>
            <person name="Grigoriev I.V."/>
            <person name="Nagy L.G."/>
            <person name="Martin F."/>
            <person name="Kauserud H."/>
        </authorList>
    </citation>
    <scope>NUCLEOTIDE SEQUENCE</scope>
    <source>
        <strain evidence="3">9144</strain>
    </source>
</reference>
<accession>A0AAD6UT46</accession>
<feature type="compositionally biased region" description="Low complexity" evidence="1">
    <location>
        <begin position="125"/>
        <end position="149"/>
    </location>
</feature>
<feature type="region of interest" description="Disordered" evidence="1">
    <location>
        <begin position="391"/>
        <end position="451"/>
    </location>
</feature>
<evidence type="ECO:0000313" key="3">
    <source>
        <dbReference type="EMBL" id="KAJ7193881.1"/>
    </source>
</evidence>
<keyword evidence="2" id="KW-1133">Transmembrane helix</keyword>
<feature type="compositionally biased region" description="Pro residues" evidence="1">
    <location>
        <begin position="308"/>
        <end position="323"/>
    </location>
</feature>
<evidence type="ECO:0000256" key="2">
    <source>
        <dbReference type="SAM" id="Phobius"/>
    </source>
</evidence>
<comment type="caution">
    <text evidence="3">The sequence shown here is derived from an EMBL/GenBank/DDBJ whole genome shotgun (WGS) entry which is preliminary data.</text>
</comment>
<keyword evidence="4" id="KW-1185">Reference proteome</keyword>
<feature type="transmembrane region" description="Helical" evidence="2">
    <location>
        <begin position="185"/>
        <end position="207"/>
    </location>
</feature>
<feature type="compositionally biased region" description="Low complexity" evidence="1">
    <location>
        <begin position="324"/>
        <end position="346"/>
    </location>
</feature>
<feature type="region of interest" description="Disordered" evidence="1">
    <location>
        <begin position="111"/>
        <end position="181"/>
    </location>
</feature>
<dbReference type="AlphaFoldDB" id="A0AAD6UT46"/>
<protein>
    <submittedName>
        <fullName evidence="3">Uncharacterized protein</fullName>
    </submittedName>
</protein>
<dbReference type="Proteomes" id="UP001219525">
    <property type="component" value="Unassembled WGS sequence"/>
</dbReference>
<gene>
    <name evidence="3" type="ORF">GGX14DRAFT_587998</name>
</gene>
<sequence>MATSCTTTATATTTSLITTSSVTTTFTESVTTESATVTTITTAECPPLGSLGSLSSVLCLSTISTITSTVSGGTSTIQVPVTQTIPVTDTTTLTLFGSSCTVFSSTSGPASSSIFTPPPVPPPSQSANSLPIGPSSQPSQTPTSTQPTSAPDVNPTTSAPSSDHSSTAQTQTNTDGSSSSHIGPIVGGVLAGFFGLLGIALIIWFIMKRRRRWDDIFDQEYSSRPSRTTKRFSLDTDIEPKPYQYGLVGQTKSPSIGISPPNSPPRTLQQLPPHNLTPLTLPTSASTPGLSATTMSSRPSTAGSMRPLDPPPGSGSRPPPPTSLPSLTHNHSTSSESSTGVLSLPSNWGHHSPSPSADQAHMEPLRSGSPTSVHEYNYMLQRRLQLANVGDDEVVPSPPTPTPLAGAGSGTRAGAGPALLDGKGRHVRLGSGGPGVLVHTDGGPAPPDLLS</sequence>